<evidence type="ECO:0000259" key="3">
    <source>
        <dbReference type="PROSITE" id="PS51736"/>
    </source>
</evidence>
<comment type="similarity">
    <text evidence="1">Belongs to the site-specific recombinase resolvase family.</text>
</comment>
<dbReference type="InterPro" id="IPR006119">
    <property type="entry name" value="Resolv_N"/>
</dbReference>
<accession>A0A161Y336</accession>
<protein>
    <submittedName>
        <fullName evidence="4">Resolvase</fullName>
    </submittedName>
</protein>
<evidence type="ECO:0000256" key="1">
    <source>
        <dbReference type="ARBA" id="ARBA00009913"/>
    </source>
</evidence>
<dbReference type="SUPFAM" id="SSF53041">
    <property type="entry name" value="Resolvase-like"/>
    <property type="match status" value="1"/>
</dbReference>
<dbReference type="OrthoDB" id="2731197at2"/>
<evidence type="ECO:0000256" key="2">
    <source>
        <dbReference type="SAM" id="Coils"/>
    </source>
</evidence>
<dbReference type="Gene3D" id="3.40.50.1390">
    <property type="entry name" value="Resolvase, N-terminal catalytic domain"/>
    <property type="match status" value="1"/>
</dbReference>
<dbReference type="SMART" id="SM00857">
    <property type="entry name" value="Resolvase"/>
    <property type="match status" value="1"/>
</dbReference>
<dbReference type="RefSeq" id="WP_063388297.1">
    <property type="nucleotide sequence ID" value="NZ_LWBR01000029.1"/>
</dbReference>
<dbReference type="InterPro" id="IPR036162">
    <property type="entry name" value="Resolvase-like_N_sf"/>
</dbReference>
<dbReference type="PROSITE" id="PS51736">
    <property type="entry name" value="RECOMBINASES_3"/>
    <property type="match status" value="1"/>
</dbReference>
<dbReference type="InterPro" id="IPR050639">
    <property type="entry name" value="SSR_resolvase"/>
</dbReference>
<dbReference type="GO" id="GO:0003677">
    <property type="term" value="F:DNA binding"/>
    <property type="evidence" value="ECO:0007669"/>
    <property type="project" value="InterPro"/>
</dbReference>
<dbReference type="AlphaFoldDB" id="A0A161Y336"/>
<keyword evidence="2" id="KW-0175">Coiled coil</keyword>
<dbReference type="STRING" id="33936.AZI98_10810"/>
<dbReference type="GO" id="GO:0000150">
    <property type="term" value="F:DNA strand exchange activity"/>
    <property type="evidence" value="ECO:0007669"/>
    <property type="project" value="InterPro"/>
</dbReference>
<evidence type="ECO:0000313" key="5">
    <source>
        <dbReference type="Proteomes" id="UP000076476"/>
    </source>
</evidence>
<feature type="coiled-coil region" evidence="2">
    <location>
        <begin position="6"/>
        <end position="33"/>
    </location>
</feature>
<evidence type="ECO:0000313" key="4">
    <source>
        <dbReference type="EMBL" id="KZN96042.1"/>
    </source>
</evidence>
<dbReference type="CDD" id="cd00338">
    <property type="entry name" value="Ser_Recombinase"/>
    <property type="match status" value="1"/>
</dbReference>
<dbReference type="PANTHER" id="PTHR30461">
    <property type="entry name" value="DNA-INVERTASE FROM LAMBDOID PROPHAGE"/>
    <property type="match status" value="1"/>
</dbReference>
<name>A0A161Y336_9BACI</name>
<dbReference type="Pfam" id="PF00239">
    <property type="entry name" value="Resolvase"/>
    <property type="match status" value="1"/>
</dbReference>
<reference evidence="4 5" key="1">
    <citation type="submission" date="2016-04" db="EMBL/GenBank/DDBJ databases">
        <title>Draft genome sequence of Aeribacillus pallidus 8m3 from petroleum reservoir.</title>
        <authorList>
            <person name="Poltaraus A.B."/>
            <person name="Nazina T.N."/>
            <person name="Tourova T.P."/>
            <person name="Malakho S.M."/>
            <person name="Korshunova A.V."/>
            <person name="Sokolova D.S."/>
        </authorList>
    </citation>
    <scope>NUCLEOTIDE SEQUENCE [LARGE SCALE GENOMIC DNA]</scope>
    <source>
        <strain evidence="4 5">8m3</strain>
    </source>
</reference>
<comment type="caution">
    <text evidence="4">The sequence shown here is derived from an EMBL/GenBank/DDBJ whole genome shotgun (WGS) entry which is preliminary data.</text>
</comment>
<dbReference type="PANTHER" id="PTHR30461:SF26">
    <property type="entry name" value="RESOLVASE HOMOLOG YNEB"/>
    <property type="match status" value="1"/>
</dbReference>
<keyword evidence="5" id="KW-1185">Reference proteome</keyword>
<organism evidence="4 5">
    <name type="scientific">Aeribacillus pallidus</name>
    <dbReference type="NCBI Taxonomy" id="33936"/>
    <lineage>
        <taxon>Bacteria</taxon>
        <taxon>Bacillati</taxon>
        <taxon>Bacillota</taxon>
        <taxon>Bacilli</taxon>
        <taxon>Bacillales</taxon>
        <taxon>Bacillaceae</taxon>
        <taxon>Aeribacillus</taxon>
    </lineage>
</organism>
<proteinExistence type="inferred from homology"/>
<sequence>MRAVVYARVSTEKDEQETSLKRQKDELLKLAAENGMEVVEVIEEKASGYDVDREGVFQLLELIEEKDIEAVLIQDETRIGRGNAKIAIVHSILKQGVKIFTAAHRGEMELSESDTMVLEIIGIVEEYQRKIHNLKIKRGMLRAIQNGYRPEKNLKNRNSSYKRERKEVPIEEIDRLRKNGLTFSEIAATLRGFGYDVSKATVYRRYQQFLSEKGES</sequence>
<feature type="domain" description="Resolvase/invertase-type recombinase catalytic" evidence="3">
    <location>
        <begin position="2"/>
        <end position="147"/>
    </location>
</feature>
<dbReference type="Proteomes" id="UP000076476">
    <property type="component" value="Unassembled WGS sequence"/>
</dbReference>
<dbReference type="EMBL" id="LWBR01000029">
    <property type="protein sequence ID" value="KZN96042.1"/>
    <property type="molecule type" value="Genomic_DNA"/>
</dbReference>
<gene>
    <name evidence="4" type="ORF">AZI98_10810</name>
</gene>